<dbReference type="PRINTS" id="PR00038">
    <property type="entry name" value="HTHLUXR"/>
</dbReference>
<dbReference type="PROSITE" id="PS50043">
    <property type="entry name" value="HTH_LUXR_2"/>
    <property type="match status" value="1"/>
</dbReference>
<dbReference type="AlphaFoldDB" id="A0A6F8T5G5"/>
<dbReference type="InterPro" id="IPR016032">
    <property type="entry name" value="Sig_transdc_resp-reg_C-effctor"/>
</dbReference>
<dbReference type="SUPFAM" id="SSF46894">
    <property type="entry name" value="C-terminal effector domain of the bipartite response regulators"/>
    <property type="match status" value="1"/>
</dbReference>
<evidence type="ECO:0000313" key="3">
    <source>
        <dbReference type="Proteomes" id="UP000502894"/>
    </source>
</evidence>
<evidence type="ECO:0000313" key="2">
    <source>
        <dbReference type="EMBL" id="BCA95648.1"/>
    </source>
</evidence>
<gene>
    <name evidence="2" type="ORF">TUM19329_20090</name>
</gene>
<dbReference type="KEGG" id="lant:TUM19329_20090"/>
<organism evidence="2 3">
    <name type="scientific">Legionella antarctica</name>
    <dbReference type="NCBI Taxonomy" id="2708020"/>
    <lineage>
        <taxon>Bacteria</taxon>
        <taxon>Pseudomonadati</taxon>
        <taxon>Pseudomonadota</taxon>
        <taxon>Gammaproteobacteria</taxon>
        <taxon>Legionellales</taxon>
        <taxon>Legionellaceae</taxon>
        <taxon>Legionella</taxon>
    </lineage>
</organism>
<dbReference type="Gene3D" id="1.10.10.10">
    <property type="entry name" value="Winged helix-like DNA-binding domain superfamily/Winged helix DNA-binding domain"/>
    <property type="match status" value="1"/>
</dbReference>
<reference evidence="2" key="1">
    <citation type="journal article" date="2020" name="Microbiol. Resour. Announc.">
        <title>Complete Genome Sequence of Novel Psychrotolerant Legionella Strain TUM19329, Isolated from Antarctic Lake Sediment.</title>
        <authorList>
            <person name="Shimada S."/>
            <person name="Nakai R."/>
            <person name="Aoki K."/>
            <person name="Shimoeda N."/>
            <person name="Ohno G."/>
            <person name="Miyazaki Y."/>
            <person name="Kudoh S."/>
            <person name="Imura S."/>
            <person name="Watanabe K."/>
            <person name="Ishii Y."/>
            <person name="Tateda K."/>
        </authorList>
    </citation>
    <scope>NUCLEOTIDE SEQUENCE [LARGE SCALE GENOMIC DNA]</scope>
    <source>
        <strain evidence="2">TUM19329</strain>
    </source>
</reference>
<protein>
    <recommendedName>
        <fullName evidence="1">HTH luxR-type domain-containing protein</fullName>
    </recommendedName>
</protein>
<dbReference type="SUPFAM" id="SSF55785">
    <property type="entry name" value="PYP-like sensor domain (PAS domain)"/>
    <property type="match status" value="1"/>
</dbReference>
<dbReference type="GO" id="GO:0006355">
    <property type="term" value="P:regulation of DNA-templated transcription"/>
    <property type="evidence" value="ECO:0007669"/>
    <property type="project" value="InterPro"/>
</dbReference>
<name>A0A6F8T5G5_9GAMM</name>
<dbReference type="InterPro" id="IPR000792">
    <property type="entry name" value="Tscrpt_reg_LuxR_C"/>
</dbReference>
<dbReference type="SMART" id="SM00421">
    <property type="entry name" value="HTH_LUXR"/>
    <property type="match status" value="1"/>
</dbReference>
<evidence type="ECO:0000259" key="1">
    <source>
        <dbReference type="PROSITE" id="PS50043"/>
    </source>
</evidence>
<dbReference type="Proteomes" id="UP000502894">
    <property type="component" value="Chromosome"/>
</dbReference>
<accession>A0A6F8T5G5</accession>
<dbReference type="EMBL" id="AP022839">
    <property type="protein sequence ID" value="BCA95648.1"/>
    <property type="molecule type" value="Genomic_DNA"/>
</dbReference>
<dbReference type="GO" id="GO:0003677">
    <property type="term" value="F:DNA binding"/>
    <property type="evidence" value="ECO:0007669"/>
    <property type="project" value="InterPro"/>
</dbReference>
<keyword evidence="3" id="KW-1185">Reference proteome</keyword>
<proteinExistence type="predicted"/>
<dbReference type="InterPro" id="IPR036388">
    <property type="entry name" value="WH-like_DNA-bd_sf"/>
</dbReference>
<dbReference type="InterPro" id="IPR035965">
    <property type="entry name" value="PAS-like_dom_sf"/>
</dbReference>
<sequence>MTKIEEFIFPTIPADDKINIASFLERRFGKYKTHVYWKNNHGLYQWCNLVQAQSAHLEKPADVVNLSVYDLFEEQTADVLDKADNKVIDSDERLLLTEEGTTLDGQFLRSISVKQPLKDEHGEIYGLIGLSTIINNVSYLKEQFQIRAKKSGLSLKQTECLYWLMRGLTAKQTADILHMSKRTIESYLTIVKDKLFCTSKQDLIKIAFSYYAP</sequence>
<feature type="domain" description="HTH luxR-type" evidence="1">
    <location>
        <begin position="146"/>
        <end position="211"/>
    </location>
</feature>
<dbReference type="Pfam" id="PF00196">
    <property type="entry name" value="GerE"/>
    <property type="match status" value="1"/>
</dbReference>
<dbReference type="CDD" id="cd06170">
    <property type="entry name" value="LuxR_C_like"/>
    <property type="match status" value="1"/>
</dbReference>